<keyword evidence="3" id="KW-1185">Reference proteome</keyword>
<evidence type="ECO:0000313" key="3">
    <source>
        <dbReference type="Proteomes" id="UP000683925"/>
    </source>
</evidence>
<keyword evidence="1" id="KW-0472">Membrane</keyword>
<accession>A0A8S1VZ52</accession>
<feature type="transmembrane region" description="Helical" evidence="1">
    <location>
        <begin position="12"/>
        <end position="28"/>
    </location>
</feature>
<evidence type="ECO:0000313" key="2">
    <source>
        <dbReference type="EMBL" id="CAD8181405.1"/>
    </source>
</evidence>
<name>A0A8S1VZ52_PAROT</name>
<organism evidence="2 3">
    <name type="scientific">Paramecium octaurelia</name>
    <dbReference type="NCBI Taxonomy" id="43137"/>
    <lineage>
        <taxon>Eukaryota</taxon>
        <taxon>Sar</taxon>
        <taxon>Alveolata</taxon>
        <taxon>Ciliophora</taxon>
        <taxon>Intramacronucleata</taxon>
        <taxon>Oligohymenophorea</taxon>
        <taxon>Peniculida</taxon>
        <taxon>Parameciidae</taxon>
        <taxon>Paramecium</taxon>
    </lineage>
</organism>
<feature type="transmembrane region" description="Helical" evidence="1">
    <location>
        <begin position="40"/>
        <end position="59"/>
    </location>
</feature>
<dbReference type="AlphaFoldDB" id="A0A8S1VZ52"/>
<dbReference type="EMBL" id="CAJJDP010000076">
    <property type="protein sequence ID" value="CAD8181405.1"/>
    <property type="molecule type" value="Genomic_DNA"/>
</dbReference>
<dbReference type="Proteomes" id="UP000683925">
    <property type="component" value="Unassembled WGS sequence"/>
</dbReference>
<proteinExistence type="predicted"/>
<sequence>MQYTPLKQQTKFLFQTWITFLIGLWGVQQNLKIPLIIWRMKMICILCITQVKFALIMILQSIRKYHRIQDFKQTQYIYTHIYQNDNFQGLRRVFQRELVRNTKGYGKGGLYQRIYRIHSIQIQPPFFIIIDHQAMNLVYFRFIFISSSCFSARCKVNVYSQEKNMSVLYPRSLRKEDSDRDSIMIFILETCIDLRCCNEDFSYPCHRFQELIR</sequence>
<protein>
    <recommendedName>
        <fullName evidence="4">Transmembrane protein</fullName>
    </recommendedName>
</protein>
<keyword evidence="1" id="KW-1133">Transmembrane helix</keyword>
<comment type="caution">
    <text evidence="2">The sequence shown here is derived from an EMBL/GenBank/DDBJ whole genome shotgun (WGS) entry which is preliminary data.</text>
</comment>
<reference evidence="2" key="1">
    <citation type="submission" date="2021-01" db="EMBL/GenBank/DDBJ databases">
        <authorList>
            <consortium name="Genoscope - CEA"/>
            <person name="William W."/>
        </authorList>
    </citation>
    <scope>NUCLEOTIDE SEQUENCE</scope>
</reference>
<evidence type="ECO:0000256" key="1">
    <source>
        <dbReference type="SAM" id="Phobius"/>
    </source>
</evidence>
<evidence type="ECO:0008006" key="4">
    <source>
        <dbReference type="Google" id="ProtNLM"/>
    </source>
</evidence>
<gene>
    <name evidence="2" type="ORF">POCTA_138.1.T0770014</name>
</gene>
<keyword evidence="1" id="KW-0812">Transmembrane</keyword>